<dbReference type="InterPro" id="IPR013324">
    <property type="entry name" value="RNA_pol_sigma_r3/r4-like"/>
</dbReference>
<evidence type="ECO:0000259" key="6">
    <source>
        <dbReference type="Pfam" id="PF08281"/>
    </source>
</evidence>
<dbReference type="Gene3D" id="1.10.10.10">
    <property type="entry name" value="Winged helix-like DNA-binding domain superfamily/Winged helix DNA-binding domain"/>
    <property type="match status" value="1"/>
</dbReference>
<dbReference type="EMBL" id="NBXA01000020">
    <property type="protein sequence ID" value="RFA12954.1"/>
    <property type="molecule type" value="Genomic_DNA"/>
</dbReference>
<evidence type="ECO:0000259" key="5">
    <source>
        <dbReference type="Pfam" id="PF04542"/>
    </source>
</evidence>
<feature type="domain" description="RNA polymerase sigma factor 70 region 4 type 2" evidence="6">
    <location>
        <begin position="119"/>
        <end position="170"/>
    </location>
</feature>
<dbReference type="PANTHER" id="PTHR43133:SF25">
    <property type="entry name" value="RNA POLYMERASE SIGMA FACTOR RFAY-RELATED"/>
    <property type="match status" value="1"/>
</dbReference>
<dbReference type="Gene3D" id="1.10.1740.10">
    <property type="match status" value="1"/>
</dbReference>
<dbReference type="Proteomes" id="UP000256709">
    <property type="component" value="Unassembled WGS sequence"/>
</dbReference>
<dbReference type="NCBIfam" id="TIGR02937">
    <property type="entry name" value="sigma70-ECF"/>
    <property type="match status" value="1"/>
</dbReference>
<comment type="caution">
    <text evidence="7">The sequence shown here is derived from an EMBL/GenBank/DDBJ whole genome shotgun (WGS) entry which is preliminary data.</text>
</comment>
<evidence type="ECO:0000256" key="4">
    <source>
        <dbReference type="ARBA" id="ARBA00023163"/>
    </source>
</evidence>
<evidence type="ECO:0000256" key="3">
    <source>
        <dbReference type="ARBA" id="ARBA00023082"/>
    </source>
</evidence>
<accession>A0A3E0VSF2</accession>
<dbReference type="InterPro" id="IPR036388">
    <property type="entry name" value="WH-like_DNA-bd_sf"/>
</dbReference>
<evidence type="ECO:0000256" key="1">
    <source>
        <dbReference type="ARBA" id="ARBA00010641"/>
    </source>
</evidence>
<dbReference type="InterPro" id="IPR039425">
    <property type="entry name" value="RNA_pol_sigma-70-like"/>
</dbReference>
<dbReference type="InterPro" id="IPR014284">
    <property type="entry name" value="RNA_pol_sigma-70_dom"/>
</dbReference>
<evidence type="ECO:0008006" key="9">
    <source>
        <dbReference type="Google" id="ProtNLM"/>
    </source>
</evidence>
<comment type="similarity">
    <text evidence="1">Belongs to the sigma-70 factor family. ECF subfamily.</text>
</comment>
<keyword evidence="4" id="KW-0804">Transcription</keyword>
<dbReference type="Pfam" id="PF04542">
    <property type="entry name" value="Sigma70_r2"/>
    <property type="match status" value="1"/>
</dbReference>
<evidence type="ECO:0000256" key="2">
    <source>
        <dbReference type="ARBA" id="ARBA00023015"/>
    </source>
</evidence>
<keyword evidence="2" id="KW-0805">Transcription regulation</keyword>
<dbReference type="Pfam" id="PF08281">
    <property type="entry name" value="Sigma70_r4_2"/>
    <property type="match status" value="1"/>
</dbReference>
<dbReference type="OrthoDB" id="5243766at2"/>
<dbReference type="RefSeq" id="WP_116282896.1">
    <property type="nucleotide sequence ID" value="NZ_NBXA01000020.1"/>
</dbReference>
<organism evidence="7 8">
    <name type="scientific">Subtercola boreus</name>
    <dbReference type="NCBI Taxonomy" id="120213"/>
    <lineage>
        <taxon>Bacteria</taxon>
        <taxon>Bacillati</taxon>
        <taxon>Actinomycetota</taxon>
        <taxon>Actinomycetes</taxon>
        <taxon>Micrococcales</taxon>
        <taxon>Microbacteriaceae</taxon>
        <taxon>Subtercola</taxon>
    </lineage>
</organism>
<proteinExistence type="inferred from homology"/>
<dbReference type="InterPro" id="IPR007627">
    <property type="entry name" value="RNA_pol_sigma70_r2"/>
</dbReference>
<dbReference type="AlphaFoldDB" id="A0A3E0VSF2"/>
<dbReference type="PANTHER" id="PTHR43133">
    <property type="entry name" value="RNA POLYMERASE ECF-TYPE SIGMA FACTO"/>
    <property type="match status" value="1"/>
</dbReference>
<dbReference type="GO" id="GO:0003677">
    <property type="term" value="F:DNA binding"/>
    <property type="evidence" value="ECO:0007669"/>
    <property type="project" value="InterPro"/>
</dbReference>
<dbReference type="GO" id="GO:0016987">
    <property type="term" value="F:sigma factor activity"/>
    <property type="evidence" value="ECO:0007669"/>
    <property type="project" value="UniProtKB-KW"/>
</dbReference>
<evidence type="ECO:0000313" key="7">
    <source>
        <dbReference type="EMBL" id="RFA12954.1"/>
    </source>
</evidence>
<feature type="domain" description="RNA polymerase sigma-70 region 2" evidence="5">
    <location>
        <begin position="27"/>
        <end position="92"/>
    </location>
</feature>
<name>A0A3E0VSF2_9MICO</name>
<gene>
    <name evidence="7" type="ORF">B7R21_08890</name>
</gene>
<protein>
    <recommendedName>
        <fullName evidence="9">RNA polymerase subunit sigma-24</fullName>
    </recommendedName>
</protein>
<dbReference type="InterPro" id="IPR013325">
    <property type="entry name" value="RNA_pol_sigma_r2"/>
</dbReference>
<dbReference type="SUPFAM" id="SSF88946">
    <property type="entry name" value="Sigma2 domain of RNA polymerase sigma factors"/>
    <property type="match status" value="1"/>
</dbReference>
<dbReference type="InterPro" id="IPR013249">
    <property type="entry name" value="RNA_pol_sigma70_r4_t2"/>
</dbReference>
<keyword evidence="3" id="KW-0731">Sigma factor</keyword>
<dbReference type="GO" id="GO:0006352">
    <property type="term" value="P:DNA-templated transcription initiation"/>
    <property type="evidence" value="ECO:0007669"/>
    <property type="project" value="InterPro"/>
</dbReference>
<sequence length="179" mass="20308">MLDRDMTDRDLLARLARRDEAAMGMVFDRYAASVTRYAWALAATPSDAEEIVQDTFVTVWQKAAVIELPDASLLPWLLVTARNHALNARRRHFRNSADELPAELAAVDSPEEARDRLAWVRDEIDRLQPLDRRVCELCLIEGWSYADAAEHLGVSVGAVRQRVARARARLRKAVTENEK</sequence>
<reference evidence="7 8" key="1">
    <citation type="submission" date="2017-04" db="EMBL/GenBank/DDBJ databases">
        <title>Comparative genome analysis of Subtercola boreus.</title>
        <authorList>
            <person name="Cho Y.-J."/>
            <person name="Cho A."/>
            <person name="Kim O.-S."/>
            <person name="Lee J.-I."/>
        </authorList>
    </citation>
    <scope>NUCLEOTIDE SEQUENCE [LARGE SCALE GENOMIC DNA]</scope>
    <source>
        <strain evidence="7 8">P27444</strain>
    </source>
</reference>
<evidence type="ECO:0000313" key="8">
    <source>
        <dbReference type="Proteomes" id="UP000256709"/>
    </source>
</evidence>
<dbReference type="SUPFAM" id="SSF88659">
    <property type="entry name" value="Sigma3 and sigma4 domains of RNA polymerase sigma factors"/>
    <property type="match status" value="1"/>
</dbReference>